<keyword evidence="6" id="KW-1185">Reference proteome</keyword>
<feature type="transmembrane region" description="Helical" evidence="3">
    <location>
        <begin position="317"/>
        <end position="336"/>
    </location>
</feature>
<sequence>MNESLNKQDLPMDESADINSRGDASKQNKPDDLVLYYFPTSFSSQKVLISFFEKELKFKPCIVSLFHGQHMEPWYIRLNPNGIHVPVLVHGDKVINDPDKIIEYIDTLKNGPNLMPPKTSLLGQQVSKFQESLEKIPVDVISYGVIFHPHLSEGGCQLPVAIQRSMKENFAKRLRYLISLSTIYPDLRDCYLAKSQTAAEKYDLITDEDRVRGHIEQLSSFLNNVEGELRQRYNIDSADAMYLFGDSLTVADIGLYVLITRLQLLGLVPHCVPASKFPLTHRHYTLLSARPSINLLLQDMSKLRYTLLLEDLKASGTYAALALGAGLVLVAAYYFIKRLKS</sequence>
<evidence type="ECO:0000259" key="4">
    <source>
        <dbReference type="PROSITE" id="PS50404"/>
    </source>
</evidence>
<dbReference type="SUPFAM" id="SSF47616">
    <property type="entry name" value="GST C-terminal domain-like"/>
    <property type="match status" value="1"/>
</dbReference>
<dbReference type="Pfam" id="PF13417">
    <property type="entry name" value="GST_N_3"/>
    <property type="match status" value="1"/>
</dbReference>
<dbReference type="PANTHER" id="PTHR44188:SF1">
    <property type="entry name" value="GDAP1, ISOFORM A"/>
    <property type="match status" value="1"/>
</dbReference>
<evidence type="ECO:0000256" key="3">
    <source>
        <dbReference type="SAM" id="Phobius"/>
    </source>
</evidence>
<dbReference type="InterPro" id="IPR010987">
    <property type="entry name" value="Glutathione-S-Trfase_C-like"/>
</dbReference>
<dbReference type="PANTHER" id="PTHR44188">
    <property type="entry name" value="GDAP1, ISOFORM A"/>
    <property type="match status" value="1"/>
</dbReference>
<name>A0A9W3AZ24_BIOGL</name>
<dbReference type="Gene3D" id="1.20.1050.10">
    <property type="match status" value="1"/>
</dbReference>
<dbReference type="InterPro" id="IPR004045">
    <property type="entry name" value="Glutathione_S-Trfase_N"/>
</dbReference>
<dbReference type="InterPro" id="IPR004046">
    <property type="entry name" value="GST_C"/>
</dbReference>
<dbReference type="PROSITE" id="PS50405">
    <property type="entry name" value="GST_CTER"/>
    <property type="match status" value="1"/>
</dbReference>
<dbReference type="InterPro" id="IPR036282">
    <property type="entry name" value="Glutathione-S-Trfase_C_sf"/>
</dbReference>
<dbReference type="AlphaFoldDB" id="A0A9W3AZ24"/>
<dbReference type="SUPFAM" id="SSF52833">
    <property type="entry name" value="Thioredoxin-like"/>
    <property type="match status" value="1"/>
</dbReference>
<dbReference type="GeneID" id="106070397"/>
<gene>
    <name evidence="7" type="primary">LOC106070397</name>
</gene>
<organism evidence="6 7">
    <name type="scientific">Biomphalaria glabrata</name>
    <name type="common">Bloodfluke planorb</name>
    <name type="synonym">Freshwater snail</name>
    <dbReference type="NCBI Taxonomy" id="6526"/>
    <lineage>
        <taxon>Eukaryota</taxon>
        <taxon>Metazoa</taxon>
        <taxon>Spiralia</taxon>
        <taxon>Lophotrochozoa</taxon>
        <taxon>Mollusca</taxon>
        <taxon>Gastropoda</taxon>
        <taxon>Heterobranchia</taxon>
        <taxon>Euthyneura</taxon>
        <taxon>Panpulmonata</taxon>
        <taxon>Hygrophila</taxon>
        <taxon>Lymnaeoidea</taxon>
        <taxon>Planorbidae</taxon>
        <taxon>Biomphalaria</taxon>
    </lineage>
</organism>
<dbReference type="GO" id="GO:0000266">
    <property type="term" value="P:mitochondrial fission"/>
    <property type="evidence" value="ECO:0007669"/>
    <property type="project" value="TreeGrafter"/>
</dbReference>
<dbReference type="Gene3D" id="3.40.30.10">
    <property type="entry name" value="Glutaredoxin"/>
    <property type="match status" value="1"/>
</dbReference>
<dbReference type="RefSeq" id="XP_055892467.1">
    <property type="nucleotide sequence ID" value="XM_056036492.1"/>
</dbReference>
<dbReference type="Pfam" id="PF14497">
    <property type="entry name" value="GST_C_3"/>
    <property type="match status" value="1"/>
</dbReference>
<evidence type="ECO:0000259" key="5">
    <source>
        <dbReference type="PROSITE" id="PS50405"/>
    </source>
</evidence>
<dbReference type="GO" id="GO:0008053">
    <property type="term" value="P:mitochondrial fusion"/>
    <property type="evidence" value="ECO:0007669"/>
    <property type="project" value="TreeGrafter"/>
</dbReference>
<evidence type="ECO:0000256" key="2">
    <source>
        <dbReference type="SAM" id="MobiDB-lite"/>
    </source>
</evidence>
<dbReference type="PROSITE" id="PS50404">
    <property type="entry name" value="GST_NTER"/>
    <property type="match status" value="1"/>
</dbReference>
<feature type="region of interest" description="Disordered" evidence="2">
    <location>
        <begin position="1"/>
        <end position="26"/>
    </location>
</feature>
<comment type="similarity">
    <text evidence="1">Belongs to the GST superfamily.</text>
</comment>
<dbReference type="InterPro" id="IPR036249">
    <property type="entry name" value="Thioredoxin-like_sf"/>
</dbReference>
<dbReference type="GO" id="GO:0006626">
    <property type="term" value="P:protein targeting to mitochondrion"/>
    <property type="evidence" value="ECO:0007669"/>
    <property type="project" value="TreeGrafter"/>
</dbReference>
<dbReference type="Proteomes" id="UP001165740">
    <property type="component" value="Chromosome 7"/>
</dbReference>
<keyword evidence="3" id="KW-0472">Membrane</keyword>
<evidence type="ECO:0000313" key="6">
    <source>
        <dbReference type="Proteomes" id="UP001165740"/>
    </source>
</evidence>
<keyword evidence="3" id="KW-1133">Transmembrane helix</keyword>
<keyword evidence="3" id="KW-0812">Transmembrane</keyword>
<dbReference type="OrthoDB" id="249703at2759"/>
<reference evidence="7" key="1">
    <citation type="submission" date="2025-08" db="UniProtKB">
        <authorList>
            <consortium name="RefSeq"/>
        </authorList>
    </citation>
    <scope>IDENTIFICATION</scope>
</reference>
<feature type="domain" description="GST C-terminal" evidence="5">
    <location>
        <begin position="169"/>
        <end position="308"/>
    </location>
</feature>
<dbReference type="OMA" id="GEQMEPW"/>
<dbReference type="GO" id="GO:0005741">
    <property type="term" value="C:mitochondrial outer membrane"/>
    <property type="evidence" value="ECO:0007669"/>
    <property type="project" value="TreeGrafter"/>
</dbReference>
<protein>
    <submittedName>
        <fullName evidence="7">Ganglioside-induced differentiation-associated protein 1-like</fullName>
    </submittedName>
</protein>
<proteinExistence type="inferred from homology"/>
<evidence type="ECO:0000313" key="7">
    <source>
        <dbReference type="RefSeq" id="XP_055892467.1"/>
    </source>
</evidence>
<feature type="domain" description="GST N-terminal" evidence="4">
    <location>
        <begin position="31"/>
        <end position="113"/>
    </location>
</feature>
<evidence type="ECO:0000256" key="1">
    <source>
        <dbReference type="ARBA" id="ARBA00007409"/>
    </source>
</evidence>
<accession>A0A9W3AZ24</accession>